<dbReference type="InterPro" id="IPR002372">
    <property type="entry name" value="PQQ_rpt_dom"/>
</dbReference>
<dbReference type="Pfam" id="PF01011">
    <property type="entry name" value="PQQ"/>
    <property type="match status" value="1"/>
</dbReference>
<gene>
    <name evidence="5" type="ORF">ALOHA_HF4000009G21ctg1g34</name>
</gene>
<evidence type="ECO:0000256" key="2">
    <source>
        <dbReference type="ARBA" id="ARBA00008156"/>
    </source>
</evidence>
<evidence type="ECO:0000259" key="4">
    <source>
        <dbReference type="Pfam" id="PF01011"/>
    </source>
</evidence>
<dbReference type="GO" id="GO:0016491">
    <property type="term" value="F:oxidoreductase activity"/>
    <property type="evidence" value="ECO:0007669"/>
    <property type="project" value="UniProtKB-KW"/>
</dbReference>
<feature type="domain" description="Pyrrolo-quinoline quinone repeat" evidence="4">
    <location>
        <begin position="42"/>
        <end position="653"/>
    </location>
</feature>
<protein>
    <submittedName>
        <fullName evidence="5">Putative PQQ enzyme repeat protein</fullName>
    </submittedName>
</protein>
<proteinExistence type="inferred from homology"/>
<dbReference type="SMART" id="SM00564">
    <property type="entry name" value="PQQ"/>
    <property type="match status" value="5"/>
</dbReference>
<sequence>MMTNMSQQPQSLPRRARVIVSIGLAGLLLASAATYGQDTIEWTTLGNDFAHTRYSPADQISADNFDQLEVAWTWDGSSFQAQSGRSTPSYINGRMYTVAGARRHVIAIDPRTGETIWSYREPNTERWQYSMRADYGKGVGYGVVDGKDVIYIISPGFFLTALDGETGAPLEGFGKPVPIDGFPDTGVVDMLADLGHPYDPYKGLPLERGYITSSSPPIVVNGVVVVGNSAEQGYNQSRIENVPGDMLGYDARTGEFLWKFNVIPQPGEYGHETWENDAWQYTGDISSWAPLSADLELGLVYIPTNGVTIDYYGGHHPGDNLYGTSLIALDVRTGERAWHYQLVHHDIWNFDTPTAPILLDVMTDQGPTAIVVQPTKQGLVYTFNRETGEPIWPIEELPVPASIVPGEKLSETQPFPTKPAPFDMQGLSEDTLVDFTPEIRAQAIAAVAEFQMGPVFNPPLHRDNPLGKISAMICPSGSVNITHPSVADPVTGILYVTSRSGCSSRSLVTGAEADTYYEAPTGVTLSQYAAGRGGPTPRHPLGIPLWKPPYSRITAIDMNTGEHLWMIPTGETPARIANLPELQGVDIGNTGTGNAVPMVATATLLIYSDVTSDGTPQLFAIDKATGAEVGRVEVPAASRYGMSTWIHEGHQYVILQTGSSLTAMALPGADSGTGAVAH</sequence>
<name>B3T1D9_9ZZZZ</name>
<dbReference type="Gene3D" id="2.140.10.10">
    <property type="entry name" value="Quinoprotein alcohol dehydrogenase-like superfamily"/>
    <property type="match status" value="2"/>
</dbReference>
<dbReference type="SUPFAM" id="SSF50998">
    <property type="entry name" value="Quinoprotein alcohol dehydrogenase-like"/>
    <property type="match status" value="1"/>
</dbReference>
<evidence type="ECO:0000256" key="1">
    <source>
        <dbReference type="ARBA" id="ARBA00001931"/>
    </source>
</evidence>
<dbReference type="AlphaFoldDB" id="B3T1D9"/>
<dbReference type="EMBL" id="EU016574">
    <property type="protein sequence ID" value="ABZ06398.1"/>
    <property type="molecule type" value="Genomic_DNA"/>
</dbReference>
<dbReference type="PANTHER" id="PTHR32303:SF4">
    <property type="entry name" value="QUINOPROTEIN GLUCOSE DEHYDROGENASE"/>
    <property type="match status" value="1"/>
</dbReference>
<keyword evidence="3" id="KW-0560">Oxidoreductase</keyword>
<comment type="cofactor">
    <cofactor evidence="1">
        <name>pyrroloquinoline quinone</name>
        <dbReference type="ChEBI" id="CHEBI:58442"/>
    </cofactor>
</comment>
<accession>B3T1D9</accession>
<comment type="similarity">
    <text evidence="2">Belongs to the bacterial PQQ dehydrogenase family.</text>
</comment>
<dbReference type="PANTHER" id="PTHR32303">
    <property type="entry name" value="QUINOPROTEIN ALCOHOL DEHYDROGENASE (CYTOCHROME C)"/>
    <property type="match status" value="1"/>
</dbReference>
<dbReference type="InterPro" id="IPR018391">
    <property type="entry name" value="PQQ_b-propeller_rpt"/>
</dbReference>
<evidence type="ECO:0000256" key="3">
    <source>
        <dbReference type="ARBA" id="ARBA00023002"/>
    </source>
</evidence>
<reference evidence="5" key="1">
    <citation type="journal article" date="2008" name="ISME J.">
        <title>Genomic patterns of recombination, clonal divergence and environment in marine microbial populations.</title>
        <authorList>
            <person name="Konstantinidis K.T."/>
            <person name="Delong E.F."/>
        </authorList>
    </citation>
    <scope>NUCLEOTIDE SEQUENCE</scope>
</reference>
<evidence type="ECO:0000313" key="5">
    <source>
        <dbReference type="EMBL" id="ABZ06398.1"/>
    </source>
</evidence>
<organism evidence="5">
    <name type="scientific">uncultured marine microorganism HF4000_009G21</name>
    <dbReference type="NCBI Taxonomy" id="455515"/>
    <lineage>
        <taxon>unclassified sequences</taxon>
        <taxon>environmental samples</taxon>
    </lineage>
</organism>
<dbReference type="InterPro" id="IPR011047">
    <property type="entry name" value="Quinoprotein_ADH-like_sf"/>
</dbReference>